<dbReference type="OrthoDB" id="2437072at2759"/>
<dbReference type="AlphaFoldDB" id="A0A9N8W045"/>
<keyword evidence="2" id="KW-1185">Reference proteome</keyword>
<gene>
    <name evidence="1" type="ORF">RFULGI_LOCUS951</name>
</gene>
<proteinExistence type="predicted"/>
<organism evidence="1 2">
    <name type="scientific">Racocetra fulgida</name>
    <dbReference type="NCBI Taxonomy" id="60492"/>
    <lineage>
        <taxon>Eukaryota</taxon>
        <taxon>Fungi</taxon>
        <taxon>Fungi incertae sedis</taxon>
        <taxon>Mucoromycota</taxon>
        <taxon>Glomeromycotina</taxon>
        <taxon>Glomeromycetes</taxon>
        <taxon>Diversisporales</taxon>
        <taxon>Gigasporaceae</taxon>
        <taxon>Racocetra</taxon>
    </lineage>
</organism>
<protein>
    <submittedName>
        <fullName evidence="1">13755_t:CDS:1</fullName>
    </submittedName>
</protein>
<comment type="caution">
    <text evidence="1">The sequence shown here is derived from an EMBL/GenBank/DDBJ whole genome shotgun (WGS) entry which is preliminary data.</text>
</comment>
<dbReference type="EMBL" id="CAJVPZ010000502">
    <property type="protein sequence ID" value="CAG8467191.1"/>
    <property type="molecule type" value="Genomic_DNA"/>
</dbReference>
<name>A0A9N8W045_9GLOM</name>
<sequence length="124" mass="14335">MFTETRLTNITNEPHVPFTFKNSESKNNFPLNSNFLLFNDPRSRNHLEQTIDDLCNLYDVEEMKGNYAASVLNLMDQFLATRNLKPEDLINWSEIRNLSIRLLATSLINIPKIVSTDNNNESSE</sequence>
<reference evidence="1" key="1">
    <citation type="submission" date="2021-06" db="EMBL/GenBank/DDBJ databases">
        <authorList>
            <person name="Kallberg Y."/>
            <person name="Tangrot J."/>
            <person name="Rosling A."/>
        </authorList>
    </citation>
    <scope>NUCLEOTIDE SEQUENCE</scope>
    <source>
        <strain evidence="1">IN212</strain>
    </source>
</reference>
<accession>A0A9N8W045</accession>
<dbReference type="Proteomes" id="UP000789396">
    <property type="component" value="Unassembled WGS sequence"/>
</dbReference>
<evidence type="ECO:0000313" key="2">
    <source>
        <dbReference type="Proteomes" id="UP000789396"/>
    </source>
</evidence>
<evidence type="ECO:0000313" key="1">
    <source>
        <dbReference type="EMBL" id="CAG8467191.1"/>
    </source>
</evidence>